<dbReference type="RefSeq" id="WP_093947106.1">
    <property type="nucleotide sequence ID" value="NZ_NMUL01000007.1"/>
</dbReference>
<dbReference type="PANTHER" id="PTHR42760:SF40">
    <property type="entry name" value="3-OXOACYL-[ACYL-CARRIER-PROTEIN] REDUCTASE, CHLOROPLASTIC"/>
    <property type="match status" value="1"/>
</dbReference>
<dbReference type="AlphaFoldDB" id="A0A229TF70"/>
<comment type="caution">
    <text evidence="4">The sequence shown here is derived from an EMBL/GenBank/DDBJ whole genome shotgun (WGS) entry which is preliminary data.</text>
</comment>
<comment type="similarity">
    <text evidence="1">Belongs to the short-chain dehydrogenases/reductases (SDR) family.</text>
</comment>
<dbReference type="OrthoDB" id="517007at2"/>
<evidence type="ECO:0000313" key="5">
    <source>
        <dbReference type="Proteomes" id="UP000215199"/>
    </source>
</evidence>
<protein>
    <submittedName>
        <fullName evidence="4">Short-chain dehydrogenase</fullName>
    </submittedName>
</protein>
<dbReference type="Gene3D" id="3.40.50.720">
    <property type="entry name" value="NAD(P)-binding Rossmann-like Domain"/>
    <property type="match status" value="1"/>
</dbReference>
<proteinExistence type="inferred from homology"/>
<dbReference type="InterPro" id="IPR036291">
    <property type="entry name" value="NAD(P)-bd_dom_sf"/>
</dbReference>
<evidence type="ECO:0000256" key="2">
    <source>
        <dbReference type="ARBA" id="ARBA00023002"/>
    </source>
</evidence>
<dbReference type="SMART" id="SM00822">
    <property type="entry name" value="PKS_KR"/>
    <property type="match status" value="1"/>
</dbReference>
<keyword evidence="2" id="KW-0560">Oxidoreductase</keyword>
<keyword evidence="5" id="KW-1185">Reference proteome</keyword>
<feature type="domain" description="Ketoreductase" evidence="3">
    <location>
        <begin position="8"/>
        <end position="184"/>
    </location>
</feature>
<dbReference type="Pfam" id="PF13561">
    <property type="entry name" value="adh_short_C2"/>
    <property type="match status" value="1"/>
</dbReference>
<reference evidence="5" key="1">
    <citation type="submission" date="2017-07" db="EMBL/GenBank/DDBJ databases">
        <title>Comparative genome mining reveals phylogenetic distribution patterns of secondary metabolites in Amycolatopsis.</title>
        <authorList>
            <person name="Adamek M."/>
            <person name="Alanjary M."/>
            <person name="Sales-Ortells H."/>
            <person name="Goodfellow M."/>
            <person name="Bull A.T."/>
            <person name="Kalinowski J."/>
            <person name="Ziemert N."/>
        </authorList>
    </citation>
    <scope>NUCLEOTIDE SEQUENCE [LARGE SCALE GENOMIC DNA]</scope>
    <source>
        <strain evidence="5">H5</strain>
    </source>
</reference>
<name>A0A229TF70_9PSEU</name>
<dbReference type="FunFam" id="3.40.50.720:FF:000084">
    <property type="entry name" value="Short-chain dehydrogenase reductase"/>
    <property type="match status" value="1"/>
</dbReference>
<sequence length="238" mass="24754">MTPDLTGRTAFVSGGFRGIGRAITAALADAGARTVSCGLTVPEHPVRSGDRHLAVRADVTSEAEITELAGVIRERFGGLDVVVCNAGITEFSPIEQLTPQRWRAVLDTDLSGVFRVVRALLPLLRNSASVVLIGSRSATSGMPAVPHYLAAKAALTGFARSLCREVGDRGVRVNVVAPGAVETDITAIMPDAIRERLVREIPLGRLAVPADVAGLVLFLAGPGAGFINGEVITVDGGI</sequence>
<dbReference type="InterPro" id="IPR057326">
    <property type="entry name" value="KR_dom"/>
</dbReference>
<dbReference type="PRINTS" id="PR00081">
    <property type="entry name" value="GDHRDH"/>
</dbReference>
<dbReference type="GO" id="GO:0016616">
    <property type="term" value="F:oxidoreductase activity, acting on the CH-OH group of donors, NAD or NADP as acceptor"/>
    <property type="evidence" value="ECO:0007669"/>
    <property type="project" value="UniProtKB-ARBA"/>
</dbReference>
<dbReference type="PRINTS" id="PR00080">
    <property type="entry name" value="SDRFAMILY"/>
</dbReference>
<dbReference type="GO" id="GO:0030497">
    <property type="term" value="P:fatty acid elongation"/>
    <property type="evidence" value="ECO:0007669"/>
    <property type="project" value="TreeGrafter"/>
</dbReference>
<evidence type="ECO:0000259" key="3">
    <source>
        <dbReference type="SMART" id="SM00822"/>
    </source>
</evidence>
<dbReference type="SUPFAM" id="SSF51735">
    <property type="entry name" value="NAD(P)-binding Rossmann-fold domains"/>
    <property type="match status" value="1"/>
</dbReference>
<accession>A0A229TF70</accession>
<evidence type="ECO:0000256" key="1">
    <source>
        <dbReference type="ARBA" id="ARBA00006484"/>
    </source>
</evidence>
<dbReference type="InterPro" id="IPR002347">
    <property type="entry name" value="SDR_fam"/>
</dbReference>
<dbReference type="EMBL" id="NMUL01000007">
    <property type="protein sequence ID" value="OXM69783.1"/>
    <property type="molecule type" value="Genomic_DNA"/>
</dbReference>
<evidence type="ECO:0000313" key="4">
    <source>
        <dbReference type="EMBL" id="OXM69783.1"/>
    </source>
</evidence>
<dbReference type="Proteomes" id="UP000215199">
    <property type="component" value="Unassembled WGS sequence"/>
</dbReference>
<organism evidence="4 5">
    <name type="scientific">Amycolatopsis vastitatis</name>
    <dbReference type="NCBI Taxonomy" id="1905142"/>
    <lineage>
        <taxon>Bacteria</taxon>
        <taxon>Bacillati</taxon>
        <taxon>Actinomycetota</taxon>
        <taxon>Actinomycetes</taxon>
        <taxon>Pseudonocardiales</taxon>
        <taxon>Pseudonocardiaceae</taxon>
        <taxon>Amycolatopsis</taxon>
    </lineage>
</organism>
<dbReference type="PANTHER" id="PTHR42760">
    <property type="entry name" value="SHORT-CHAIN DEHYDROGENASES/REDUCTASES FAMILY MEMBER"/>
    <property type="match status" value="1"/>
</dbReference>
<gene>
    <name evidence="4" type="ORF">CF165_09800</name>
</gene>